<evidence type="ECO:0000256" key="1">
    <source>
        <dbReference type="SAM" id="MobiDB-lite"/>
    </source>
</evidence>
<name>A0A2H1GPP1_ZYMTR</name>
<feature type="compositionally biased region" description="Polar residues" evidence="1">
    <location>
        <begin position="253"/>
        <end position="269"/>
    </location>
</feature>
<protein>
    <submittedName>
        <fullName evidence="2">Uncharacterized protein</fullName>
    </submittedName>
</protein>
<dbReference type="AlphaFoldDB" id="A0A2H1GPP1"/>
<organism evidence="2 3">
    <name type="scientific">Zymoseptoria tritici ST99CH_1E4</name>
    <dbReference type="NCBI Taxonomy" id="1276532"/>
    <lineage>
        <taxon>Eukaryota</taxon>
        <taxon>Fungi</taxon>
        <taxon>Dikarya</taxon>
        <taxon>Ascomycota</taxon>
        <taxon>Pezizomycotina</taxon>
        <taxon>Dothideomycetes</taxon>
        <taxon>Dothideomycetidae</taxon>
        <taxon>Mycosphaerellales</taxon>
        <taxon>Mycosphaerellaceae</taxon>
        <taxon>Zymoseptoria</taxon>
    </lineage>
</organism>
<proteinExistence type="predicted"/>
<feature type="compositionally biased region" description="Polar residues" evidence="1">
    <location>
        <begin position="302"/>
        <end position="314"/>
    </location>
</feature>
<dbReference type="Proteomes" id="UP000245764">
    <property type="component" value="Chromosome 7"/>
</dbReference>
<evidence type="ECO:0000313" key="3">
    <source>
        <dbReference type="Proteomes" id="UP000245764"/>
    </source>
</evidence>
<dbReference type="EMBL" id="LT854259">
    <property type="protein sequence ID" value="SMR55564.1"/>
    <property type="molecule type" value="Genomic_DNA"/>
</dbReference>
<evidence type="ECO:0000313" key="2">
    <source>
        <dbReference type="EMBL" id="SMR55564.1"/>
    </source>
</evidence>
<feature type="region of interest" description="Disordered" evidence="1">
    <location>
        <begin position="195"/>
        <end position="397"/>
    </location>
</feature>
<gene>
    <name evidence="2" type="ORF">ZT1E4_G7912</name>
</gene>
<feature type="compositionally biased region" description="Polar residues" evidence="1">
    <location>
        <begin position="39"/>
        <end position="53"/>
    </location>
</feature>
<sequence>MPSHHRPTHGIYDNGVTETIICHRHNCCSHARSGRDNTRSSSPTVDNKSNGVPQSSSQGDDGQGGQDSRSVPFLNQGRLDVPPSSLSMKRFLQAEGAIHYIYTHTSSEQREEARRRGRRAKALGGPEHWKMERDKSVDYARSPRDGSTGEQAGIEIDILKYLKLFLDDGREWAIAADALIDISEDALMELGQPIENEDRPTPVLPGASQASLGPEGSSIPEAAQGFRSGSGHTTRRISASHSRPDPVEVEVEQPSTPQASVAPSGSSDRLPSHGFRSQRRTSERAPASGNTPYPVDGEQAQPVVNMSTSHSVSQAVRPRSIPAAGRPQSSANGRDHVAEGPALIEPVLPSNRSAGPASRSGSPLVDETRSSPENGPRPRNREQQETSSQRPSRSKKKKCWFDLFSGTGMCWPSTKAAKPSEKQHKSVIPTFSRSSNQICLGCGTNDFPTAFVESMRMSGGGFMLGAAKLRFGKR</sequence>
<feature type="region of interest" description="Disordered" evidence="1">
    <location>
        <begin position="30"/>
        <end position="81"/>
    </location>
</feature>
<reference evidence="3" key="1">
    <citation type="submission" date="2017-05" db="EMBL/GenBank/DDBJ databases">
        <authorList>
            <person name="Song R."/>
            <person name="Chenine A.L."/>
            <person name="Ruprecht R.M."/>
        </authorList>
    </citation>
    <scope>NUCLEOTIDE SEQUENCE [LARGE SCALE GENOMIC DNA]</scope>
</reference>
<feature type="compositionally biased region" description="Polar residues" evidence="1">
    <location>
        <begin position="230"/>
        <end position="241"/>
    </location>
</feature>
<accession>A0A2H1GPP1</accession>